<keyword evidence="4" id="KW-0524">Neurogenesis</keyword>
<dbReference type="PROSITE" id="PS50097">
    <property type="entry name" value="BTB"/>
    <property type="match status" value="1"/>
</dbReference>
<organism evidence="11 12">
    <name type="scientific">Cryptotermes secundus</name>
    <dbReference type="NCBI Taxonomy" id="105785"/>
    <lineage>
        <taxon>Eukaryota</taxon>
        <taxon>Metazoa</taxon>
        <taxon>Ecdysozoa</taxon>
        <taxon>Arthropoda</taxon>
        <taxon>Hexapoda</taxon>
        <taxon>Insecta</taxon>
        <taxon>Pterygota</taxon>
        <taxon>Neoptera</taxon>
        <taxon>Polyneoptera</taxon>
        <taxon>Dictyoptera</taxon>
        <taxon>Blattodea</taxon>
        <taxon>Blattoidea</taxon>
        <taxon>Termitoidae</taxon>
        <taxon>Kalotermitidae</taxon>
        <taxon>Cryptotermitinae</taxon>
        <taxon>Cryptotermes</taxon>
    </lineage>
</organism>
<dbReference type="InterPro" id="IPR011333">
    <property type="entry name" value="SKP1/BTB/POZ_sf"/>
</dbReference>
<sequence>MAGQQICLKWNSFQSNIVTSFENLWEEEGLVDVTLASDGQCIRAHKVILSACSPFFRKVFQSNPCQHPVIILQDVHFTELESLLCFVYKGEVNIEQDNLPALLRAAETLQIRGLSGASEQVKEKMAVCTKKGALVSSQESSQDGPPPVKRQRSLQQSQSPPLPDTPLALTPTSRPIRSRHPSTSSVEPWEHPQQPNEPEFPPKVEPRDNESCSPSPHLLSMEEPLEDSTDVSLGTTLDLAQAQGKLAGPDASQMKGSPCEVNITH</sequence>
<proteinExistence type="predicted"/>
<keyword evidence="7" id="KW-0539">Nucleus</keyword>
<dbReference type="InterPro" id="IPR000210">
    <property type="entry name" value="BTB/POZ_dom"/>
</dbReference>
<name>A0A2J7QCV1_9NEOP</name>
<feature type="domain" description="BTB" evidence="10">
    <location>
        <begin position="31"/>
        <end position="96"/>
    </location>
</feature>
<gene>
    <name evidence="11" type="ORF">B7P43_G17125</name>
</gene>
<dbReference type="GO" id="GO:0007464">
    <property type="term" value="P:R3/R4 cell fate commitment"/>
    <property type="evidence" value="ECO:0007669"/>
    <property type="project" value="UniProtKB-ARBA"/>
</dbReference>
<comment type="function">
    <text evidence="8">Putative transcription factor required for axon growth and guidance in the central and peripheral nervous systems. Repels CNS axons away from the midline by promoting the expression of the midline repellent sli and its receptor robo.</text>
</comment>
<dbReference type="GO" id="GO:0045476">
    <property type="term" value="P:nurse cell apoptotic process"/>
    <property type="evidence" value="ECO:0007669"/>
    <property type="project" value="UniProtKB-ARBA"/>
</dbReference>
<evidence type="ECO:0000256" key="6">
    <source>
        <dbReference type="ARBA" id="ARBA00023163"/>
    </source>
</evidence>
<protein>
    <recommendedName>
        <fullName evidence="10">BTB domain-containing protein</fullName>
    </recommendedName>
</protein>
<evidence type="ECO:0000313" key="11">
    <source>
        <dbReference type="EMBL" id="PNF26405.1"/>
    </source>
</evidence>
<feature type="compositionally biased region" description="Basic and acidic residues" evidence="9">
    <location>
        <begin position="200"/>
        <end position="210"/>
    </location>
</feature>
<evidence type="ECO:0000256" key="8">
    <source>
        <dbReference type="ARBA" id="ARBA00037382"/>
    </source>
</evidence>
<evidence type="ECO:0000256" key="4">
    <source>
        <dbReference type="ARBA" id="ARBA00022902"/>
    </source>
</evidence>
<evidence type="ECO:0000256" key="2">
    <source>
        <dbReference type="ARBA" id="ARBA00022473"/>
    </source>
</evidence>
<dbReference type="GO" id="GO:0008406">
    <property type="term" value="P:gonad development"/>
    <property type="evidence" value="ECO:0007669"/>
    <property type="project" value="UniProtKB-ARBA"/>
</dbReference>
<dbReference type="Gene3D" id="3.30.710.10">
    <property type="entry name" value="Potassium Channel Kv1.1, Chain A"/>
    <property type="match status" value="1"/>
</dbReference>
<dbReference type="PANTHER" id="PTHR23110:SF111">
    <property type="entry name" value="LONGITUDINALS LACKING PROTEIN, ISOFORMS F_I_K_T"/>
    <property type="match status" value="1"/>
</dbReference>
<dbReference type="PANTHER" id="PTHR23110">
    <property type="entry name" value="BTB DOMAIN TRANSCRIPTION FACTOR"/>
    <property type="match status" value="1"/>
</dbReference>
<dbReference type="GO" id="GO:0005634">
    <property type="term" value="C:nucleus"/>
    <property type="evidence" value="ECO:0007669"/>
    <property type="project" value="UniProtKB-SubCell"/>
</dbReference>
<feature type="region of interest" description="Disordered" evidence="9">
    <location>
        <begin position="132"/>
        <end position="265"/>
    </location>
</feature>
<keyword evidence="2" id="KW-0217">Developmental protein</keyword>
<comment type="subcellular location">
    <subcellularLocation>
        <location evidence="1">Nucleus</location>
    </subcellularLocation>
</comment>
<dbReference type="GO" id="GO:0016199">
    <property type="term" value="P:axon midline choice point recognition"/>
    <property type="evidence" value="ECO:0007669"/>
    <property type="project" value="UniProtKB-ARBA"/>
</dbReference>
<keyword evidence="5" id="KW-0805">Transcription regulation</keyword>
<dbReference type="EMBL" id="NEVH01015876">
    <property type="protein sequence ID" value="PNF26405.1"/>
    <property type="molecule type" value="Genomic_DNA"/>
</dbReference>
<dbReference type="SUPFAM" id="SSF54695">
    <property type="entry name" value="POZ domain"/>
    <property type="match status" value="1"/>
</dbReference>
<reference evidence="11 12" key="1">
    <citation type="submission" date="2017-12" db="EMBL/GenBank/DDBJ databases">
        <title>Hemimetabolous genomes reveal molecular basis of termite eusociality.</title>
        <authorList>
            <person name="Harrison M.C."/>
            <person name="Jongepier E."/>
            <person name="Robertson H.M."/>
            <person name="Arning N."/>
            <person name="Bitard-Feildel T."/>
            <person name="Chao H."/>
            <person name="Childers C.P."/>
            <person name="Dinh H."/>
            <person name="Doddapaneni H."/>
            <person name="Dugan S."/>
            <person name="Gowin J."/>
            <person name="Greiner C."/>
            <person name="Han Y."/>
            <person name="Hu H."/>
            <person name="Hughes D.S.T."/>
            <person name="Huylmans A.-K."/>
            <person name="Kemena C."/>
            <person name="Kremer L.P.M."/>
            <person name="Lee S.L."/>
            <person name="Lopez-Ezquerra A."/>
            <person name="Mallet L."/>
            <person name="Monroy-Kuhn J.M."/>
            <person name="Moser A."/>
            <person name="Murali S.C."/>
            <person name="Muzny D.M."/>
            <person name="Otani S."/>
            <person name="Piulachs M.-D."/>
            <person name="Poelchau M."/>
            <person name="Qu J."/>
            <person name="Schaub F."/>
            <person name="Wada-Katsumata A."/>
            <person name="Worley K.C."/>
            <person name="Xie Q."/>
            <person name="Ylla G."/>
            <person name="Poulsen M."/>
            <person name="Gibbs R.A."/>
            <person name="Schal C."/>
            <person name="Richards S."/>
            <person name="Belles X."/>
            <person name="Korb J."/>
            <person name="Bornberg-Bauer E."/>
        </authorList>
    </citation>
    <scope>NUCLEOTIDE SEQUENCE [LARGE SCALE GENOMIC DNA]</scope>
    <source>
        <tissue evidence="11">Whole body</tissue>
    </source>
</reference>
<dbReference type="Pfam" id="PF00651">
    <property type="entry name" value="BTB"/>
    <property type="match status" value="1"/>
</dbReference>
<evidence type="ECO:0000256" key="3">
    <source>
        <dbReference type="ARBA" id="ARBA00022782"/>
    </source>
</evidence>
<evidence type="ECO:0000256" key="7">
    <source>
        <dbReference type="ARBA" id="ARBA00023242"/>
    </source>
</evidence>
<evidence type="ECO:0000256" key="5">
    <source>
        <dbReference type="ARBA" id="ARBA00023015"/>
    </source>
</evidence>
<feature type="compositionally biased region" description="Low complexity" evidence="9">
    <location>
        <begin position="153"/>
        <end position="172"/>
    </location>
</feature>
<keyword evidence="3" id="KW-0221">Differentiation</keyword>
<dbReference type="AlphaFoldDB" id="A0A2J7QCV1"/>
<dbReference type="OrthoDB" id="624345at2759"/>
<dbReference type="InterPro" id="IPR051095">
    <property type="entry name" value="Dros_DevTransReg"/>
</dbReference>
<dbReference type="GO" id="GO:0048813">
    <property type="term" value="P:dendrite morphogenesis"/>
    <property type="evidence" value="ECO:0007669"/>
    <property type="project" value="UniProtKB-ARBA"/>
</dbReference>
<accession>A0A2J7QCV1</accession>
<evidence type="ECO:0000259" key="10">
    <source>
        <dbReference type="PROSITE" id="PS50097"/>
    </source>
</evidence>
<dbReference type="GO" id="GO:0035167">
    <property type="term" value="P:larval lymph gland hemopoiesis"/>
    <property type="evidence" value="ECO:0007669"/>
    <property type="project" value="UniProtKB-ARBA"/>
</dbReference>
<dbReference type="GO" id="GO:0007526">
    <property type="term" value="P:larval somatic muscle development"/>
    <property type="evidence" value="ECO:0007669"/>
    <property type="project" value="UniProtKB-ARBA"/>
</dbReference>
<dbReference type="CDD" id="cd18315">
    <property type="entry name" value="BTB_POZ_BAB-like"/>
    <property type="match status" value="1"/>
</dbReference>
<dbReference type="SMART" id="SM00225">
    <property type="entry name" value="BTB"/>
    <property type="match status" value="1"/>
</dbReference>
<dbReference type="Proteomes" id="UP000235965">
    <property type="component" value="Unassembled WGS sequence"/>
</dbReference>
<dbReference type="GO" id="GO:0045467">
    <property type="term" value="P:R7 cell development"/>
    <property type="evidence" value="ECO:0007669"/>
    <property type="project" value="UniProtKB-ARBA"/>
</dbReference>
<evidence type="ECO:0000313" key="12">
    <source>
        <dbReference type="Proteomes" id="UP000235965"/>
    </source>
</evidence>
<keyword evidence="6" id="KW-0804">Transcription</keyword>
<dbReference type="GO" id="GO:0006357">
    <property type="term" value="P:regulation of transcription by RNA polymerase II"/>
    <property type="evidence" value="ECO:0007669"/>
    <property type="project" value="TreeGrafter"/>
</dbReference>
<keyword evidence="12" id="KW-1185">Reference proteome</keyword>
<evidence type="ECO:0000256" key="1">
    <source>
        <dbReference type="ARBA" id="ARBA00004123"/>
    </source>
</evidence>
<comment type="caution">
    <text evidence="11">The sequence shown here is derived from an EMBL/GenBank/DDBJ whole genome shotgun (WGS) entry which is preliminary data.</text>
</comment>
<evidence type="ECO:0000256" key="9">
    <source>
        <dbReference type="SAM" id="MobiDB-lite"/>
    </source>
</evidence>